<keyword evidence="3" id="KW-1185">Reference proteome</keyword>
<proteinExistence type="predicted"/>
<sequence length="166" mass="19250">MEQIRLFRRRFLPDEVTELKDDTVLFLSDDLILTKWNVLKPRKDIAHGISAYFIDLGVKVSKVYNASEELVYWYCDIVEPVIDKAAHTYTFNDLLVDVLIYPDGRVRVVDLDEFADILEKNILTETLGIATLRRTDHLLQTIYAGNFHTLTDKIDEMEKTLAKENA</sequence>
<reference evidence="2 3" key="1">
    <citation type="submission" date="2020-08" db="EMBL/GenBank/DDBJ databases">
        <title>Genome public.</title>
        <authorList>
            <person name="Liu C."/>
            <person name="Sun Q."/>
        </authorList>
    </citation>
    <scope>NUCLEOTIDE SEQUENCE [LARGE SCALE GENOMIC DNA]</scope>
    <source>
        <strain evidence="2 3">BX3</strain>
    </source>
</reference>
<protein>
    <submittedName>
        <fullName evidence="2">DUF402 domain-containing protein</fullName>
    </submittedName>
</protein>
<evidence type="ECO:0000313" key="2">
    <source>
        <dbReference type="EMBL" id="MBC8556537.1"/>
    </source>
</evidence>
<dbReference type="RefSeq" id="WP_249302746.1">
    <property type="nucleotide sequence ID" value="NZ_JACRSW010000008.1"/>
</dbReference>
<dbReference type="SUPFAM" id="SSF159234">
    <property type="entry name" value="FomD-like"/>
    <property type="match status" value="1"/>
</dbReference>
<evidence type="ECO:0000313" key="3">
    <source>
        <dbReference type="Proteomes" id="UP000637513"/>
    </source>
</evidence>
<accession>A0ABR7MTI7</accession>
<feature type="domain" description="DUF402" evidence="1">
    <location>
        <begin position="8"/>
        <end position="147"/>
    </location>
</feature>
<dbReference type="Pfam" id="PF04167">
    <property type="entry name" value="DUF402"/>
    <property type="match status" value="1"/>
</dbReference>
<gene>
    <name evidence="2" type="ORF">H8700_02255</name>
</gene>
<dbReference type="Gene3D" id="2.40.380.10">
    <property type="entry name" value="FomD-like"/>
    <property type="match status" value="1"/>
</dbReference>
<name>A0ABR7MTI7_9FIRM</name>
<evidence type="ECO:0000259" key="1">
    <source>
        <dbReference type="Pfam" id="PF04167"/>
    </source>
</evidence>
<organism evidence="2 3">
    <name type="scientific">Jutongia hominis</name>
    <dbReference type="NCBI Taxonomy" id="2763664"/>
    <lineage>
        <taxon>Bacteria</taxon>
        <taxon>Bacillati</taxon>
        <taxon>Bacillota</taxon>
        <taxon>Clostridia</taxon>
        <taxon>Lachnospirales</taxon>
        <taxon>Lachnospiraceae</taxon>
        <taxon>Jutongia</taxon>
    </lineage>
</organism>
<dbReference type="InterPro" id="IPR007295">
    <property type="entry name" value="DUF402"/>
</dbReference>
<comment type="caution">
    <text evidence="2">The sequence shown here is derived from an EMBL/GenBank/DDBJ whole genome shotgun (WGS) entry which is preliminary data.</text>
</comment>
<dbReference type="InterPro" id="IPR035930">
    <property type="entry name" value="FomD-like_sf"/>
</dbReference>
<dbReference type="EMBL" id="JACRSW010000008">
    <property type="protein sequence ID" value="MBC8556537.1"/>
    <property type="molecule type" value="Genomic_DNA"/>
</dbReference>
<dbReference type="Proteomes" id="UP000637513">
    <property type="component" value="Unassembled WGS sequence"/>
</dbReference>